<proteinExistence type="predicted"/>
<gene>
    <name evidence="2" type="ORF">AABB31_07210</name>
</gene>
<dbReference type="InterPro" id="IPR011008">
    <property type="entry name" value="Dimeric_a/b-barrel"/>
</dbReference>
<dbReference type="AlphaFoldDB" id="A0AAN0MLL3"/>
<evidence type="ECO:0000313" key="2">
    <source>
        <dbReference type="EMBL" id="WZU68658.1"/>
    </source>
</evidence>
<protein>
    <submittedName>
        <fullName evidence="2">Quinol monooxygenase</fullName>
        <ecNumber evidence="2">1.-.-.-</ecNumber>
    </submittedName>
</protein>
<dbReference type="GO" id="GO:0004497">
    <property type="term" value="F:monooxygenase activity"/>
    <property type="evidence" value="ECO:0007669"/>
    <property type="project" value="UniProtKB-KW"/>
</dbReference>
<keyword evidence="2" id="KW-0560">Oxidoreductase</keyword>
<keyword evidence="3" id="KW-1185">Reference proteome</keyword>
<keyword evidence="2" id="KW-0503">Monooxygenase</keyword>
<dbReference type="EMBL" id="CP151767">
    <property type="protein sequence ID" value="WZU68658.1"/>
    <property type="molecule type" value="Genomic_DNA"/>
</dbReference>
<accession>A0AAN0MLL3</accession>
<evidence type="ECO:0000259" key="1">
    <source>
        <dbReference type="PROSITE" id="PS51725"/>
    </source>
</evidence>
<dbReference type="KEGG" id="yrh:AABB31_07210"/>
<dbReference type="SUPFAM" id="SSF54909">
    <property type="entry name" value="Dimeric alpha+beta barrel"/>
    <property type="match status" value="1"/>
</dbReference>
<name>A0AAN0MLL3_9RHOB</name>
<reference evidence="2 3" key="2">
    <citation type="submission" date="2024-08" db="EMBL/GenBank/DDBJ databases">
        <title>Phylogenomic analyses of a clade within the roseobacter group suggest taxonomic reassignments of species of the genera Aestuariivita, Citreicella, Loktanella, Nautella, Pelagibaca, Ruegeria, Thalassobius, Thiobacimonas and Tropicibacter, and the proposal o.</title>
        <authorList>
            <person name="Jeon C.O."/>
        </authorList>
    </citation>
    <scope>NUCLEOTIDE SEQUENCE [LARGE SCALE GENOMIC DNA]</scope>
    <source>
        <strain evidence="2 3">SS1-5</strain>
    </source>
</reference>
<organism evidence="2 3">
    <name type="scientific">Yoonia rhodophyticola</name>
    <dbReference type="NCBI Taxonomy" id="3137370"/>
    <lineage>
        <taxon>Bacteria</taxon>
        <taxon>Pseudomonadati</taxon>
        <taxon>Pseudomonadota</taxon>
        <taxon>Alphaproteobacteria</taxon>
        <taxon>Rhodobacterales</taxon>
        <taxon>Paracoccaceae</taxon>
        <taxon>Yoonia</taxon>
    </lineage>
</organism>
<dbReference type="Gene3D" id="3.30.70.100">
    <property type="match status" value="1"/>
</dbReference>
<sequence length="95" mass="10314">MKSVTVEATCAPADLEQAIALVAAQMPAIRAMPGCDHYTLYRDPTEPILAMIQRWDSLAAFDDYRASEAFMVLGQGLRPLMTAPPVTTIAEIDMG</sequence>
<dbReference type="InterPro" id="IPR007138">
    <property type="entry name" value="ABM_dom"/>
</dbReference>
<dbReference type="EC" id="1.-.-.-" evidence="2"/>
<dbReference type="Proteomes" id="UP001470809">
    <property type="component" value="Chromosome"/>
</dbReference>
<reference evidence="3" key="1">
    <citation type="submission" date="2024-04" db="EMBL/GenBank/DDBJ databases">
        <title>Phylogenomic analyses of a clade within the roseobacter group suggest taxonomic reassignments of species of the genera Aestuariivita, Citreicella, Loktanella, Nautella, Pelagibaca, Ruegeria, Thalassobius, Thiobacimonas and Tropicibacter, and the proposal o.</title>
        <authorList>
            <person name="Jeon C.O."/>
        </authorList>
    </citation>
    <scope>NUCLEOTIDE SEQUENCE [LARGE SCALE GENOMIC DNA]</scope>
    <source>
        <strain evidence="3">SS1-5</strain>
    </source>
</reference>
<feature type="domain" description="ABM" evidence="1">
    <location>
        <begin position="2"/>
        <end position="89"/>
    </location>
</feature>
<dbReference type="Pfam" id="PF03992">
    <property type="entry name" value="ABM"/>
    <property type="match status" value="1"/>
</dbReference>
<evidence type="ECO:0000313" key="3">
    <source>
        <dbReference type="Proteomes" id="UP001470809"/>
    </source>
</evidence>
<dbReference type="RefSeq" id="WP_342077948.1">
    <property type="nucleotide sequence ID" value="NZ_CP151767.2"/>
</dbReference>
<dbReference type="PROSITE" id="PS51725">
    <property type="entry name" value="ABM"/>
    <property type="match status" value="1"/>
</dbReference>